<feature type="compositionally biased region" description="Basic and acidic residues" evidence="5">
    <location>
        <begin position="442"/>
        <end position="452"/>
    </location>
</feature>
<feature type="compositionally biased region" description="Acidic residues" evidence="5">
    <location>
        <begin position="59"/>
        <end position="68"/>
    </location>
</feature>
<dbReference type="PANTHER" id="PTHR13237">
    <property type="entry name" value="SOMETHING ABOUT SILENCING PROTEIN 10-RELATED"/>
    <property type="match status" value="1"/>
</dbReference>
<name>A0A067NP39_PLEO1</name>
<feature type="compositionally biased region" description="Basic and acidic residues" evidence="5">
    <location>
        <begin position="43"/>
        <end position="52"/>
    </location>
</feature>
<protein>
    <recommendedName>
        <fullName evidence="6">Sas10 C-terminal domain-containing protein</fullName>
    </recommendedName>
</protein>
<reference evidence="8" key="1">
    <citation type="journal article" date="2014" name="Proc. Natl. Acad. Sci. U.S.A.">
        <title>Extensive sampling of basidiomycete genomes demonstrates inadequacy of the white-rot/brown-rot paradigm for wood decay fungi.</title>
        <authorList>
            <person name="Riley R."/>
            <person name="Salamov A.A."/>
            <person name="Brown D.W."/>
            <person name="Nagy L.G."/>
            <person name="Floudas D."/>
            <person name="Held B.W."/>
            <person name="Levasseur A."/>
            <person name="Lombard V."/>
            <person name="Morin E."/>
            <person name="Otillar R."/>
            <person name="Lindquist E.A."/>
            <person name="Sun H."/>
            <person name="LaButti K.M."/>
            <person name="Schmutz J."/>
            <person name="Jabbour D."/>
            <person name="Luo H."/>
            <person name="Baker S.E."/>
            <person name="Pisabarro A.G."/>
            <person name="Walton J.D."/>
            <person name="Blanchette R.A."/>
            <person name="Henrissat B."/>
            <person name="Martin F."/>
            <person name="Cullen D."/>
            <person name="Hibbett D.S."/>
            <person name="Grigoriev I.V."/>
        </authorList>
    </citation>
    <scope>NUCLEOTIDE SEQUENCE [LARGE SCALE GENOMIC DNA]</scope>
    <source>
        <strain evidence="8">PC15</strain>
    </source>
</reference>
<feature type="compositionally biased region" description="Basic and acidic residues" evidence="5">
    <location>
        <begin position="163"/>
        <end position="173"/>
    </location>
</feature>
<dbReference type="InterPro" id="IPR018972">
    <property type="entry name" value="Sas10_C_dom"/>
</dbReference>
<feature type="compositionally biased region" description="Basic and acidic residues" evidence="5">
    <location>
        <begin position="370"/>
        <end position="386"/>
    </location>
</feature>
<feature type="compositionally biased region" description="Low complexity" evidence="5">
    <location>
        <begin position="468"/>
        <end position="480"/>
    </location>
</feature>
<dbReference type="AlphaFoldDB" id="A0A067NP39"/>
<feature type="compositionally biased region" description="Acidic residues" evidence="5">
    <location>
        <begin position="76"/>
        <end position="99"/>
    </location>
</feature>
<evidence type="ECO:0000256" key="2">
    <source>
        <dbReference type="ARBA" id="ARBA00010979"/>
    </source>
</evidence>
<dbReference type="FunCoup" id="A0A067NP39">
    <property type="interactions" value="146"/>
</dbReference>
<feature type="compositionally biased region" description="Acidic residues" evidence="5">
    <location>
        <begin position="150"/>
        <end position="162"/>
    </location>
</feature>
<dbReference type="EMBL" id="KL198010">
    <property type="protein sequence ID" value="KDQ25852.1"/>
    <property type="molecule type" value="Genomic_DNA"/>
</dbReference>
<dbReference type="VEuPathDB" id="FungiDB:PLEOSDRAFT_32470"/>
<evidence type="ECO:0000256" key="4">
    <source>
        <dbReference type="ARBA" id="ARBA00023242"/>
    </source>
</evidence>
<feature type="compositionally biased region" description="Basic and acidic residues" evidence="5">
    <location>
        <begin position="18"/>
        <end position="34"/>
    </location>
</feature>
<feature type="compositionally biased region" description="Low complexity" evidence="5">
    <location>
        <begin position="140"/>
        <end position="149"/>
    </location>
</feature>
<evidence type="ECO:0000256" key="3">
    <source>
        <dbReference type="ARBA" id="ARBA00022553"/>
    </source>
</evidence>
<dbReference type="PANTHER" id="PTHR13237:SF8">
    <property type="entry name" value="SOMETHING ABOUT SILENCING PROTEIN 10"/>
    <property type="match status" value="1"/>
</dbReference>
<keyword evidence="3" id="KW-0597">Phosphoprotein</keyword>
<dbReference type="InterPro" id="IPR007146">
    <property type="entry name" value="Sas10/Utp3/C1D"/>
</dbReference>
<feature type="compositionally biased region" description="Basic residues" evidence="5">
    <location>
        <begin position="107"/>
        <end position="118"/>
    </location>
</feature>
<feature type="compositionally biased region" description="Basic residues" evidence="5">
    <location>
        <begin position="1"/>
        <end position="17"/>
    </location>
</feature>
<comment type="subcellular location">
    <subcellularLocation>
        <location evidence="1">Nucleus</location>
    </subcellularLocation>
</comment>
<dbReference type="Proteomes" id="UP000027073">
    <property type="component" value="Unassembled WGS sequence"/>
</dbReference>
<comment type="similarity">
    <text evidence="2">Belongs to the SAS10 family.</text>
</comment>
<feature type="compositionally biased region" description="Basic residues" evidence="5">
    <location>
        <begin position="590"/>
        <end position="614"/>
    </location>
</feature>
<feature type="compositionally biased region" description="Basic residues" evidence="5">
    <location>
        <begin position="453"/>
        <end position="462"/>
    </location>
</feature>
<feature type="region of interest" description="Disordered" evidence="5">
    <location>
        <begin position="370"/>
        <end position="614"/>
    </location>
</feature>
<organism evidence="7 8">
    <name type="scientific">Pleurotus ostreatus (strain PC15)</name>
    <name type="common">Oyster mushroom</name>
    <dbReference type="NCBI Taxonomy" id="1137138"/>
    <lineage>
        <taxon>Eukaryota</taxon>
        <taxon>Fungi</taxon>
        <taxon>Dikarya</taxon>
        <taxon>Basidiomycota</taxon>
        <taxon>Agaricomycotina</taxon>
        <taxon>Agaricomycetes</taxon>
        <taxon>Agaricomycetidae</taxon>
        <taxon>Agaricales</taxon>
        <taxon>Pleurotineae</taxon>
        <taxon>Pleurotaceae</taxon>
        <taxon>Pleurotus</taxon>
    </lineage>
</organism>
<dbReference type="GO" id="GO:0000462">
    <property type="term" value="P:maturation of SSU-rRNA from tricistronic rRNA transcript (SSU-rRNA, 5.8S rRNA, LSU-rRNA)"/>
    <property type="evidence" value="ECO:0007669"/>
    <property type="project" value="TreeGrafter"/>
</dbReference>
<feature type="domain" description="Sas10 C-terminal" evidence="6">
    <location>
        <begin position="574"/>
        <end position="649"/>
    </location>
</feature>
<keyword evidence="4" id="KW-0539">Nucleus</keyword>
<dbReference type="HOGENOM" id="CLU_019106_0_0_1"/>
<dbReference type="GO" id="GO:0032040">
    <property type="term" value="C:small-subunit processome"/>
    <property type="evidence" value="ECO:0007669"/>
    <property type="project" value="TreeGrafter"/>
</dbReference>
<proteinExistence type="inferred from homology"/>
<feature type="compositionally biased region" description="Acidic residues" evidence="5">
    <location>
        <begin position="123"/>
        <end position="133"/>
    </location>
</feature>
<evidence type="ECO:0000259" key="6">
    <source>
        <dbReference type="Pfam" id="PF09368"/>
    </source>
</evidence>
<evidence type="ECO:0000313" key="8">
    <source>
        <dbReference type="Proteomes" id="UP000027073"/>
    </source>
</evidence>
<dbReference type="Pfam" id="PF09368">
    <property type="entry name" value="Sas10"/>
    <property type="match status" value="1"/>
</dbReference>
<evidence type="ECO:0000256" key="1">
    <source>
        <dbReference type="ARBA" id="ARBA00004123"/>
    </source>
</evidence>
<gene>
    <name evidence="7" type="ORF">PLEOSDRAFT_32470</name>
</gene>
<dbReference type="OrthoDB" id="1924577at2759"/>
<dbReference type="Pfam" id="PF04000">
    <property type="entry name" value="Sas10_Utp3"/>
    <property type="match status" value="1"/>
</dbReference>
<evidence type="ECO:0000256" key="5">
    <source>
        <dbReference type="SAM" id="MobiDB-lite"/>
    </source>
</evidence>
<sequence>MVRRRIPKSRAGGKSKARPLDRNAGKIKKWDKPADIPLDEEDEFHHNRDRILLDGNVDQGEEDEEDEVFGLKRMSDDDDEDDDDIMEGDGEDLDEDDHTMDEPIPDKRRKKKKGKKASKSSSDEESEDEDMEESWGRGKSAYYSSNAADLDSDDEEANELEEKEAKRLQAKARDGMRDEDFGLLDVHDVTAGADDFVEAPVVPLPNVGQDKKSLLRHLEKTNPITLALARDWDDTARSLIRTREKLEKLQAEQPDALSLGMIHLHYQTLLTYTNALSFYLYLRASDKYTRQPKLLDDHPITGRLLLLKQSLATLEDLDFAASDSEDDDNEGLDGVDMWSDANELWGRGTDGNLEAGELDDLLRDAESATTFGEHRSRLAASKRDAPTQEPPTKKRKTSKSKYQPVAPVFDLVEPEFPVSKKHASSSSHQPDDAQNMYGELSSLDHADASDKSARKKSLRFHTSKIETASARRQGARSRAMGGDDDIPYRERRKEKDARMAQAAERNGRGQGGADLDDAEPAPRNADAGEATEDADGYYELVKRTSKAKKERKKTEHDESVAAARAEIAGEEGTDGPRSLTRAILKNRGLTPHRSKSVRNPRVKKRQKFEKAKKKIASQKAVYKGGLDASGGRYEGERSGISKVVKSIRLS</sequence>
<dbReference type="InParanoid" id="A0A067NP39"/>
<feature type="region of interest" description="Disordered" evidence="5">
    <location>
        <begin position="1"/>
        <end position="173"/>
    </location>
</feature>
<feature type="compositionally biased region" description="Basic and acidic residues" evidence="5">
    <location>
        <begin position="486"/>
        <end position="498"/>
    </location>
</feature>
<dbReference type="STRING" id="1137138.A0A067NP39"/>
<accession>A0A067NP39</accession>
<evidence type="ECO:0000313" key="7">
    <source>
        <dbReference type="EMBL" id="KDQ25852.1"/>
    </source>
</evidence>